<reference evidence="13 14" key="1">
    <citation type="submission" date="2016-03" db="EMBL/GenBank/DDBJ databases">
        <authorList>
            <person name="Ploux O."/>
        </authorList>
    </citation>
    <scope>NUCLEOTIDE SEQUENCE [LARGE SCALE GENOMIC DNA]</scope>
    <source>
        <strain evidence="13 14">UAMH 11012</strain>
    </source>
</reference>
<evidence type="ECO:0000256" key="1">
    <source>
        <dbReference type="ARBA" id="ARBA00004225"/>
    </source>
</evidence>
<proteinExistence type="inferred from homology"/>
<evidence type="ECO:0000256" key="2">
    <source>
        <dbReference type="ARBA" id="ARBA00006375"/>
    </source>
</evidence>
<keyword evidence="8" id="KW-0496">Mitochondrion</keyword>
<evidence type="ECO:0000256" key="5">
    <source>
        <dbReference type="ARBA" id="ARBA00022737"/>
    </source>
</evidence>
<dbReference type="PANTHER" id="PTHR45788">
    <property type="entry name" value="SUCCINATE/FUMARATE MITOCHONDRIAL TRANSPORTER-RELATED"/>
    <property type="match status" value="1"/>
</dbReference>
<keyword evidence="7" id="KW-1133">Transmembrane helix</keyword>
<feature type="region of interest" description="Disordered" evidence="12">
    <location>
        <begin position="423"/>
        <end position="447"/>
    </location>
</feature>
<dbReference type="PROSITE" id="PS50920">
    <property type="entry name" value="SOLCAR"/>
    <property type="match status" value="2"/>
</dbReference>
<comment type="similarity">
    <text evidence="2 11">Belongs to the mitochondrial carrier (TC 2.A.29) family.</text>
</comment>
<evidence type="ECO:0000313" key="13">
    <source>
        <dbReference type="EMBL" id="CZR69260.1"/>
    </source>
</evidence>
<keyword evidence="14" id="KW-1185">Reference proteome</keyword>
<keyword evidence="6" id="KW-0999">Mitochondrion inner membrane</keyword>
<evidence type="ECO:0000256" key="9">
    <source>
        <dbReference type="ARBA" id="ARBA00023136"/>
    </source>
</evidence>
<dbReference type="Pfam" id="PF00153">
    <property type="entry name" value="Mito_carr"/>
    <property type="match status" value="2"/>
</dbReference>
<protein>
    <submittedName>
        <fullName evidence="13">Uncharacterized protein</fullName>
    </submittedName>
</protein>
<dbReference type="STRING" id="576137.A0A1L7XW84"/>
<feature type="repeat" description="Solcar" evidence="10">
    <location>
        <begin position="114"/>
        <end position="205"/>
    </location>
</feature>
<accession>A0A1L7XW84</accession>
<evidence type="ECO:0000256" key="6">
    <source>
        <dbReference type="ARBA" id="ARBA00022792"/>
    </source>
</evidence>
<evidence type="ECO:0000256" key="8">
    <source>
        <dbReference type="ARBA" id="ARBA00023128"/>
    </source>
</evidence>
<comment type="subcellular location">
    <subcellularLocation>
        <location evidence="1">Mitochondrion membrane</location>
        <topology evidence="1">Multi-pass membrane protein</topology>
    </subcellularLocation>
</comment>
<dbReference type="SUPFAM" id="SSF103506">
    <property type="entry name" value="Mitochondrial carrier"/>
    <property type="match status" value="1"/>
</dbReference>
<dbReference type="InterPro" id="IPR018108">
    <property type="entry name" value="MCP_transmembrane"/>
</dbReference>
<dbReference type="Gene3D" id="1.50.40.10">
    <property type="entry name" value="Mitochondrial carrier domain"/>
    <property type="match status" value="1"/>
</dbReference>
<dbReference type="AlphaFoldDB" id="A0A1L7XW84"/>
<dbReference type="GO" id="GO:0006843">
    <property type="term" value="P:mitochondrial citrate transmembrane transport"/>
    <property type="evidence" value="ECO:0007669"/>
    <property type="project" value="TreeGrafter"/>
</dbReference>
<dbReference type="InterPro" id="IPR023395">
    <property type="entry name" value="MCP_dom_sf"/>
</dbReference>
<evidence type="ECO:0000256" key="4">
    <source>
        <dbReference type="ARBA" id="ARBA00022692"/>
    </source>
</evidence>
<evidence type="ECO:0000256" key="7">
    <source>
        <dbReference type="ARBA" id="ARBA00022989"/>
    </source>
</evidence>
<evidence type="ECO:0000256" key="11">
    <source>
        <dbReference type="RuleBase" id="RU000488"/>
    </source>
</evidence>
<dbReference type="Proteomes" id="UP000184330">
    <property type="component" value="Unassembled WGS sequence"/>
</dbReference>
<gene>
    <name evidence="13" type="ORF">PAC_19160</name>
</gene>
<dbReference type="GO" id="GO:0031966">
    <property type="term" value="C:mitochondrial membrane"/>
    <property type="evidence" value="ECO:0007669"/>
    <property type="project" value="UniProtKB-SubCell"/>
</dbReference>
<name>A0A1L7XW84_9HELO</name>
<keyword evidence="9 10" id="KW-0472">Membrane</keyword>
<dbReference type="InterPro" id="IPR049563">
    <property type="entry name" value="TXTP-like"/>
</dbReference>
<evidence type="ECO:0000256" key="12">
    <source>
        <dbReference type="SAM" id="MobiDB-lite"/>
    </source>
</evidence>
<keyword evidence="3 11" id="KW-0813">Transport</keyword>
<dbReference type="OrthoDB" id="44467at2759"/>
<dbReference type="EMBL" id="FJOG01000067">
    <property type="protein sequence ID" value="CZR69260.1"/>
    <property type="molecule type" value="Genomic_DNA"/>
</dbReference>
<feature type="repeat" description="Solcar" evidence="10">
    <location>
        <begin position="11"/>
        <end position="102"/>
    </location>
</feature>
<organism evidence="13 14">
    <name type="scientific">Phialocephala subalpina</name>
    <dbReference type="NCBI Taxonomy" id="576137"/>
    <lineage>
        <taxon>Eukaryota</taxon>
        <taxon>Fungi</taxon>
        <taxon>Dikarya</taxon>
        <taxon>Ascomycota</taxon>
        <taxon>Pezizomycotina</taxon>
        <taxon>Leotiomycetes</taxon>
        <taxon>Helotiales</taxon>
        <taxon>Mollisiaceae</taxon>
        <taxon>Phialocephala</taxon>
        <taxon>Phialocephala fortinii species complex</taxon>
    </lineage>
</organism>
<sequence>MDNRDKPGVTTKIIAGGIAGASETMVTLNQNLPMPQVPRRICQNSETTPQFSHDTISSLSILKSTYHKSGILGFYSGCGALVVSNALKSGIRFLSFETSRDYLDRVFSSMQCQRSSWVNVLAGLSAGVAESLLVVSLGEALKTRMVEDAASKGSQRFARKGVVAIARVVVWEEGVGALWRGVLPVLCKQATNSALLNDDEMVELYFEPYHPVIDPTTKRKSPNKTGLAATMCEGQDTVVHIDDHLAKVALYDDLDVPFIETWSADASSKSTYLKATDTTKPTKHMTDEDEFGNKKLHPDPVKSPRVLPHQQTNLRSLLVGLNLGKLTYEDFLDGLSQEQIDKLLALCTEKQRRGAPGIGKATALVTFILDHLLANKVVGVYASSNDTVNNIAHRTLRTIENSDLTSQDDKLCMRMWSDQTESKVLQSVDQSNPTSARALTTTSPRLG</sequence>
<evidence type="ECO:0000313" key="14">
    <source>
        <dbReference type="Proteomes" id="UP000184330"/>
    </source>
</evidence>
<evidence type="ECO:0000256" key="3">
    <source>
        <dbReference type="ARBA" id="ARBA00022448"/>
    </source>
</evidence>
<dbReference type="PANTHER" id="PTHR45788:SF4">
    <property type="entry name" value="TRICARBOXYLATE TRANSPORT PROTEIN, MITOCHONDRIAL"/>
    <property type="match status" value="1"/>
</dbReference>
<keyword evidence="5" id="KW-0677">Repeat</keyword>
<dbReference type="GO" id="GO:0071913">
    <property type="term" value="F:citrate secondary active transmembrane transporter activity"/>
    <property type="evidence" value="ECO:0007669"/>
    <property type="project" value="TreeGrafter"/>
</dbReference>
<keyword evidence="4 10" id="KW-0812">Transmembrane</keyword>
<evidence type="ECO:0000256" key="10">
    <source>
        <dbReference type="PROSITE-ProRule" id="PRU00282"/>
    </source>
</evidence>